<protein>
    <submittedName>
        <fullName evidence="1">Uncharacterized protein</fullName>
    </submittedName>
</protein>
<organism evidence="1 2">
    <name type="scientific">Escherichia coli EC1870</name>
    <dbReference type="NCBI Taxonomy" id="1005554"/>
    <lineage>
        <taxon>Bacteria</taxon>
        <taxon>Pseudomonadati</taxon>
        <taxon>Pseudomonadota</taxon>
        <taxon>Gammaproteobacteria</taxon>
        <taxon>Enterobacterales</taxon>
        <taxon>Enterobacteriaceae</taxon>
        <taxon>Escherichia</taxon>
    </lineage>
</organism>
<reference evidence="1 2" key="1">
    <citation type="submission" date="2012-06" db="EMBL/GenBank/DDBJ databases">
        <title>Genomic anatomy of Escherichia coli O157:H7 outbreaks.</title>
        <authorList>
            <person name="Eppinger M."/>
            <person name="Daugherty S."/>
            <person name="Agrawal S."/>
            <person name="Galens K."/>
            <person name="Tallon L."/>
            <person name="Shefchek K."/>
            <person name="Parankush S."/>
            <person name="Cebula T.A."/>
            <person name="Feng P."/>
            <person name="Soderlund R."/>
            <person name="Mammel M.K."/>
            <person name="DebRoy C."/>
            <person name="Dudley E.G."/>
            <person name="Tarr P.I."/>
            <person name="Fraser-Liggett C."/>
            <person name="Ravel J."/>
        </authorList>
    </citation>
    <scope>NUCLEOTIDE SEQUENCE [LARGE SCALE GENOMIC DNA]</scope>
    <source>
        <strain evidence="1 2">EC1870</strain>
    </source>
</reference>
<dbReference type="Proteomes" id="UP000006789">
    <property type="component" value="Unassembled WGS sequence"/>
</dbReference>
<sequence>MNGVSWDLSYIGEKQIAKMYSTESGNVSVSFIDANPIIFVLHLVNDDGRKGTYNISECSEL</sequence>
<evidence type="ECO:0000313" key="2">
    <source>
        <dbReference type="Proteomes" id="UP000006789"/>
    </source>
</evidence>
<dbReference type="EMBL" id="AMVG01000439">
    <property type="protein sequence ID" value="EKJ42527.1"/>
    <property type="molecule type" value="Genomic_DNA"/>
</dbReference>
<dbReference type="AlphaFoldDB" id="A0AAV3H8S8"/>
<gene>
    <name evidence="1" type="ORF">ECEC1870_2995</name>
</gene>
<comment type="caution">
    <text evidence="1">The sequence shown here is derived from an EMBL/GenBank/DDBJ whole genome shotgun (WGS) entry which is preliminary data.</text>
</comment>
<evidence type="ECO:0000313" key="1">
    <source>
        <dbReference type="EMBL" id="EKJ42527.1"/>
    </source>
</evidence>
<proteinExistence type="predicted"/>
<name>A0AAV3H8S8_ECOLX</name>
<accession>A0AAV3H8S8</accession>